<name>A0ABU2CBT3_9BURK</name>
<reference evidence="1 2" key="1">
    <citation type="submission" date="2023-07" db="EMBL/GenBank/DDBJ databases">
        <title>Sorghum-associated microbial communities from plants grown in Nebraska, USA.</title>
        <authorList>
            <person name="Schachtman D."/>
        </authorList>
    </citation>
    <scope>NUCLEOTIDE SEQUENCE [LARGE SCALE GENOMIC DNA]</scope>
    <source>
        <strain evidence="1 2">BE313</strain>
    </source>
</reference>
<proteinExistence type="predicted"/>
<dbReference type="EMBL" id="JAVDXT010000003">
    <property type="protein sequence ID" value="MDR7378769.1"/>
    <property type="molecule type" value="Genomic_DNA"/>
</dbReference>
<evidence type="ECO:0008006" key="3">
    <source>
        <dbReference type="Google" id="ProtNLM"/>
    </source>
</evidence>
<evidence type="ECO:0000313" key="2">
    <source>
        <dbReference type="Proteomes" id="UP001180487"/>
    </source>
</evidence>
<comment type="caution">
    <text evidence="1">The sequence shown here is derived from an EMBL/GenBank/DDBJ whole genome shotgun (WGS) entry which is preliminary data.</text>
</comment>
<evidence type="ECO:0000313" key="1">
    <source>
        <dbReference type="EMBL" id="MDR7378769.1"/>
    </source>
</evidence>
<dbReference type="Proteomes" id="UP001180487">
    <property type="component" value="Unassembled WGS sequence"/>
</dbReference>
<protein>
    <recommendedName>
        <fullName evidence="3">Transposase</fullName>
    </recommendedName>
</protein>
<gene>
    <name evidence="1" type="ORF">J2X19_003463</name>
</gene>
<dbReference type="RefSeq" id="WP_310375045.1">
    <property type="nucleotide sequence ID" value="NZ_JAVDXT010000003.1"/>
</dbReference>
<accession>A0ABU2CBT3</accession>
<sequence>MRQFDPLCIHPPSGHSMGVDGGLYGIVPAMRKNRFGAVRRQHFLAGEEEVWVLVACNRRSSAARRGKDIQVRIAETPLRFKSVPIDFATEYLGARRTHAVRTARHAAAPTSNRSLGLKQR</sequence>
<organism evidence="1 2">
    <name type="scientific">Rhodoferax ferrireducens</name>
    <dbReference type="NCBI Taxonomy" id="192843"/>
    <lineage>
        <taxon>Bacteria</taxon>
        <taxon>Pseudomonadati</taxon>
        <taxon>Pseudomonadota</taxon>
        <taxon>Betaproteobacteria</taxon>
        <taxon>Burkholderiales</taxon>
        <taxon>Comamonadaceae</taxon>
        <taxon>Rhodoferax</taxon>
    </lineage>
</organism>
<keyword evidence="2" id="KW-1185">Reference proteome</keyword>